<dbReference type="GO" id="GO:0042602">
    <property type="term" value="F:riboflavin reductase (NADPH) activity"/>
    <property type="evidence" value="ECO:0007669"/>
    <property type="project" value="TreeGrafter"/>
</dbReference>
<dbReference type="SUPFAM" id="SSF50475">
    <property type="entry name" value="FMN-binding split barrel"/>
    <property type="match status" value="1"/>
</dbReference>
<evidence type="ECO:0000256" key="1">
    <source>
        <dbReference type="ARBA" id="ARBA00023002"/>
    </source>
</evidence>
<dbReference type="Proteomes" id="UP000214603">
    <property type="component" value="Unassembled WGS sequence"/>
</dbReference>
<dbReference type="Gene3D" id="1.10.10.10">
    <property type="entry name" value="Winged helix-like DNA-binding domain superfamily/Winged helix DNA-binding domain"/>
    <property type="match status" value="1"/>
</dbReference>
<dbReference type="GO" id="GO:0010181">
    <property type="term" value="F:FMN binding"/>
    <property type="evidence" value="ECO:0007669"/>
    <property type="project" value="InterPro"/>
</dbReference>
<dbReference type="InterPro" id="IPR012349">
    <property type="entry name" value="Split_barrel_FMN-bd"/>
</dbReference>
<dbReference type="Gene3D" id="2.30.110.10">
    <property type="entry name" value="Electron Transport, Fmn-binding Protein, Chain A"/>
    <property type="match status" value="1"/>
</dbReference>
<sequence length="322" mass="35130">MRDAEAEVCSTLVDGLSDWDSKELRRCLGQYATGITVMTGNVGGRLIGVTANSFASVSLTPPLILWSVDRASRSYDAFANSENFCVNVLSQEQSAVSQLFASKVDDKFASCRFVMAANGCPAFEDALAILECKVDRTYEAGDHLLMVGLVTRIRVREGKPLLFAQGRYGIFDDFPLVTGASRSAAIGSDVAYENTITALLLHAYHRTTQKFAAQRAAFGLDVARGRVLGYLYVHGEASITAVSKHMYLGARECEEAVRQLIDSGAVTKVSHDKYALTSSGRDLRETMGREFLEFDRAVSVALTSDEADILRSGLRKLIETTH</sequence>
<evidence type="ECO:0000313" key="3">
    <source>
        <dbReference type="EMBL" id="OWT63645.1"/>
    </source>
</evidence>
<dbReference type="InterPro" id="IPR036390">
    <property type="entry name" value="WH_DNA-bd_sf"/>
</dbReference>
<dbReference type="InterPro" id="IPR050268">
    <property type="entry name" value="NADH-dep_flavin_reductase"/>
</dbReference>
<proteinExistence type="predicted"/>
<dbReference type="PANTHER" id="PTHR30466">
    <property type="entry name" value="FLAVIN REDUCTASE"/>
    <property type="match status" value="1"/>
</dbReference>
<accession>A0A225MR26</accession>
<reference evidence="4" key="1">
    <citation type="submission" date="2017-06" db="EMBL/GenBank/DDBJ databases">
        <title>Herbaspirillum phytohormonus sp. nov., isolated from the root nodule of Robinia pseudoacacia in lead-zinc mine.</title>
        <authorList>
            <person name="Fan M."/>
            <person name="Lin Y."/>
        </authorList>
    </citation>
    <scope>NUCLEOTIDE SEQUENCE [LARGE SCALE GENOMIC DNA]</scope>
    <source>
        <strain evidence="4">SC-089</strain>
    </source>
</reference>
<gene>
    <name evidence="3" type="ORF">CEY11_04800</name>
</gene>
<keyword evidence="4" id="KW-1185">Reference proteome</keyword>
<evidence type="ECO:0000259" key="2">
    <source>
        <dbReference type="SMART" id="SM00903"/>
    </source>
</evidence>
<dbReference type="EMBL" id="NJIH01000003">
    <property type="protein sequence ID" value="OWT63645.1"/>
    <property type="molecule type" value="Genomic_DNA"/>
</dbReference>
<dbReference type="OrthoDB" id="9792858at2"/>
<evidence type="ECO:0000313" key="4">
    <source>
        <dbReference type="Proteomes" id="UP000214603"/>
    </source>
</evidence>
<protein>
    <recommendedName>
        <fullName evidence="2">Flavin reductase like domain-containing protein</fullName>
    </recommendedName>
</protein>
<dbReference type="InterPro" id="IPR002563">
    <property type="entry name" value="Flavin_Rdtase-like_dom"/>
</dbReference>
<dbReference type="AlphaFoldDB" id="A0A225MR26"/>
<comment type="caution">
    <text evidence="3">The sequence shown here is derived from an EMBL/GenBank/DDBJ whole genome shotgun (WGS) entry which is preliminary data.</text>
</comment>
<organism evidence="3 4">
    <name type="scientific">Candidimonas nitroreducens</name>
    <dbReference type="NCBI Taxonomy" id="683354"/>
    <lineage>
        <taxon>Bacteria</taxon>
        <taxon>Pseudomonadati</taxon>
        <taxon>Pseudomonadota</taxon>
        <taxon>Betaproteobacteria</taxon>
        <taxon>Burkholderiales</taxon>
        <taxon>Alcaligenaceae</taxon>
        <taxon>Candidimonas</taxon>
    </lineage>
</organism>
<dbReference type="SMART" id="SM00903">
    <property type="entry name" value="Flavin_Reduct"/>
    <property type="match status" value="1"/>
</dbReference>
<feature type="domain" description="Flavin reductase like" evidence="2">
    <location>
        <begin position="28"/>
        <end position="170"/>
    </location>
</feature>
<dbReference type="RefSeq" id="WP_088602225.1">
    <property type="nucleotide sequence ID" value="NZ_NJIH01000003.1"/>
</dbReference>
<dbReference type="InterPro" id="IPR036388">
    <property type="entry name" value="WH-like_DNA-bd_sf"/>
</dbReference>
<dbReference type="Pfam" id="PF01613">
    <property type="entry name" value="Flavin_Reduct"/>
    <property type="match status" value="1"/>
</dbReference>
<keyword evidence="1" id="KW-0560">Oxidoreductase</keyword>
<name>A0A225MR26_9BURK</name>
<dbReference type="PANTHER" id="PTHR30466:SF1">
    <property type="entry name" value="FMN REDUCTASE (NADH) RUTF"/>
    <property type="match status" value="1"/>
</dbReference>
<dbReference type="SUPFAM" id="SSF46785">
    <property type="entry name" value="Winged helix' DNA-binding domain"/>
    <property type="match status" value="1"/>
</dbReference>